<feature type="transmembrane region" description="Helical" evidence="1">
    <location>
        <begin position="179"/>
        <end position="201"/>
    </location>
</feature>
<dbReference type="Proteomes" id="UP001307168">
    <property type="component" value="Unassembled WGS sequence"/>
</dbReference>
<reference evidence="3 4" key="1">
    <citation type="submission" date="2023-03" db="EMBL/GenBank/DDBJ databases">
        <title>Bacillus Genome Sequencing.</title>
        <authorList>
            <person name="Dunlap C."/>
        </authorList>
    </citation>
    <scope>NUCLEOTIDE SEQUENCE [LARGE SCALE GENOMIC DNA]</scope>
    <source>
        <strain evidence="3 4">B-41290</strain>
    </source>
</reference>
<keyword evidence="2" id="KW-0732">Signal</keyword>
<name>A0AAW9NCN3_9BACI</name>
<proteinExistence type="predicted"/>
<keyword evidence="4" id="KW-1185">Reference proteome</keyword>
<evidence type="ECO:0000313" key="4">
    <source>
        <dbReference type="Proteomes" id="UP001307168"/>
    </source>
</evidence>
<protein>
    <recommendedName>
        <fullName evidence="5">Secreted protein</fullName>
    </recommendedName>
</protein>
<accession>A0AAW9NCN3</accession>
<evidence type="ECO:0000313" key="3">
    <source>
        <dbReference type="EMBL" id="MEC0272995.1"/>
    </source>
</evidence>
<evidence type="ECO:0008006" key="5">
    <source>
        <dbReference type="Google" id="ProtNLM"/>
    </source>
</evidence>
<gene>
    <name evidence="3" type="ORF">P4706_07895</name>
</gene>
<organism evidence="3 4">
    <name type="scientific">Peribacillus castrilensis</name>
    <dbReference type="NCBI Taxonomy" id="2897690"/>
    <lineage>
        <taxon>Bacteria</taxon>
        <taxon>Bacillati</taxon>
        <taxon>Bacillota</taxon>
        <taxon>Bacilli</taxon>
        <taxon>Bacillales</taxon>
        <taxon>Bacillaceae</taxon>
        <taxon>Peribacillus</taxon>
    </lineage>
</organism>
<evidence type="ECO:0000256" key="1">
    <source>
        <dbReference type="SAM" id="Phobius"/>
    </source>
</evidence>
<sequence length="268" mass="29596">MSLFKKVSILTVLMLLCSSLTSISSFASEEPILENVLATEKVEGFSTKVDLDEYVVSKDFDLEDEVSNMPSIDKMTTEEKELFDSIVEEQVALAGLENEEEEKLFANAMVDFFDENSETYNDLSLAQTELIEQVEEINTTTYENDDEIEVSAKKIFDKTFAIEKAHAVQVKVGVKFAGAVFNGAIGFAIGGGVGAIQAFIIKKGKKEAEKLFTKTVVSRLKAWGAPKLALATGACVTIALNYLDVGNQIAKQLDKRDKRPNNGWIDFY</sequence>
<dbReference type="RefSeq" id="WP_367406547.1">
    <property type="nucleotide sequence ID" value="NZ_JARNBG010000001.1"/>
</dbReference>
<keyword evidence="1" id="KW-0472">Membrane</keyword>
<dbReference type="EMBL" id="JARNBH010000008">
    <property type="protein sequence ID" value="MEC0272995.1"/>
    <property type="molecule type" value="Genomic_DNA"/>
</dbReference>
<keyword evidence="1" id="KW-1133">Transmembrane helix</keyword>
<evidence type="ECO:0000256" key="2">
    <source>
        <dbReference type="SAM" id="SignalP"/>
    </source>
</evidence>
<feature type="signal peptide" evidence="2">
    <location>
        <begin position="1"/>
        <end position="27"/>
    </location>
</feature>
<keyword evidence="1" id="KW-0812">Transmembrane</keyword>
<feature type="chain" id="PRO_5043578197" description="Secreted protein" evidence="2">
    <location>
        <begin position="28"/>
        <end position="268"/>
    </location>
</feature>
<comment type="caution">
    <text evidence="3">The sequence shown here is derived from an EMBL/GenBank/DDBJ whole genome shotgun (WGS) entry which is preliminary data.</text>
</comment>
<dbReference type="AlphaFoldDB" id="A0AAW9NCN3"/>